<dbReference type="SUPFAM" id="SSF53335">
    <property type="entry name" value="S-adenosyl-L-methionine-dependent methyltransferases"/>
    <property type="match status" value="1"/>
</dbReference>
<dbReference type="GeneID" id="37203799"/>
<evidence type="ECO:0000313" key="3">
    <source>
        <dbReference type="Proteomes" id="UP000248961"/>
    </source>
</evidence>
<keyword evidence="3" id="KW-1185">Reference proteome</keyword>
<evidence type="ECO:0000259" key="1">
    <source>
        <dbReference type="Pfam" id="PF13649"/>
    </source>
</evidence>
<organism evidence="2 3">
    <name type="scientific">Aspergillus homomorphus (strain CBS 101889)</name>
    <dbReference type="NCBI Taxonomy" id="1450537"/>
    <lineage>
        <taxon>Eukaryota</taxon>
        <taxon>Fungi</taxon>
        <taxon>Dikarya</taxon>
        <taxon>Ascomycota</taxon>
        <taxon>Pezizomycotina</taxon>
        <taxon>Eurotiomycetes</taxon>
        <taxon>Eurotiomycetidae</taxon>
        <taxon>Eurotiales</taxon>
        <taxon>Aspergillaceae</taxon>
        <taxon>Aspergillus</taxon>
        <taxon>Aspergillus subgen. Circumdati</taxon>
    </lineage>
</organism>
<protein>
    <recommendedName>
        <fullName evidence="1">Methyltransferase domain-containing protein</fullName>
    </recommendedName>
</protein>
<feature type="domain" description="Methyltransferase" evidence="1">
    <location>
        <begin position="49"/>
        <end position="144"/>
    </location>
</feature>
<dbReference type="AlphaFoldDB" id="A0A395HHB9"/>
<dbReference type="Pfam" id="PF13649">
    <property type="entry name" value="Methyltransf_25"/>
    <property type="match status" value="1"/>
</dbReference>
<dbReference type="CDD" id="cd02440">
    <property type="entry name" value="AdoMet_MTases"/>
    <property type="match status" value="1"/>
</dbReference>
<proteinExistence type="predicted"/>
<dbReference type="InterPro" id="IPR029063">
    <property type="entry name" value="SAM-dependent_MTases_sf"/>
</dbReference>
<dbReference type="Proteomes" id="UP000248961">
    <property type="component" value="Unassembled WGS sequence"/>
</dbReference>
<accession>A0A395HHB9</accession>
<dbReference type="InterPro" id="IPR041698">
    <property type="entry name" value="Methyltransf_25"/>
</dbReference>
<sequence length="278" mass="31892">MASEAKDQYVFDRSYLDNARINVQHYFICQVFGYHIHPSISTSDLNMRIADVGTGTGIWLTDLAPRLSESVRLDGLDISFDACPPREWLPPNMTLHHWDVKMEVPEYLAGVYDLVSVRHFAFVLQQHELQNALSNLVKLLKPGGYLQWTDVDMTSQRIEKARPDIDGEPQERIMKLFRGNDPRLHSAWVPSLGERFGEVGLTKVEVDQRETPHYIGQRLFESGFLAVEALTRNGRLDERKMQEVQEIFRDSAKVTREGSYAALTRYTVVGQKPVERSQ</sequence>
<dbReference type="Gene3D" id="3.40.50.150">
    <property type="entry name" value="Vaccinia Virus protein VP39"/>
    <property type="match status" value="1"/>
</dbReference>
<dbReference type="VEuPathDB" id="FungiDB:BO97DRAFT_464664"/>
<reference evidence="2 3" key="1">
    <citation type="submission" date="2018-02" db="EMBL/GenBank/DDBJ databases">
        <title>The genomes of Aspergillus section Nigri reveals drivers in fungal speciation.</title>
        <authorList>
            <consortium name="DOE Joint Genome Institute"/>
            <person name="Vesth T.C."/>
            <person name="Nybo J."/>
            <person name="Theobald S."/>
            <person name="Brandl J."/>
            <person name="Frisvad J.C."/>
            <person name="Nielsen K.F."/>
            <person name="Lyhne E.K."/>
            <person name="Kogle M.E."/>
            <person name="Kuo A."/>
            <person name="Riley R."/>
            <person name="Clum A."/>
            <person name="Nolan M."/>
            <person name="Lipzen A."/>
            <person name="Salamov A."/>
            <person name="Henrissat B."/>
            <person name="Wiebenga A."/>
            <person name="De vries R.P."/>
            <person name="Grigoriev I.V."/>
            <person name="Mortensen U.H."/>
            <person name="Andersen M.R."/>
            <person name="Baker S.E."/>
        </authorList>
    </citation>
    <scope>NUCLEOTIDE SEQUENCE [LARGE SCALE GENOMIC DNA]</scope>
    <source>
        <strain evidence="2 3">CBS 101889</strain>
    </source>
</reference>
<name>A0A395HHB9_ASPHC</name>
<evidence type="ECO:0000313" key="2">
    <source>
        <dbReference type="EMBL" id="RAL07150.1"/>
    </source>
</evidence>
<dbReference type="OrthoDB" id="417697at2759"/>
<dbReference type="EMBL" id="KZ824339">
    <property type="protein sequence ID" value="RAL07150.1"/>
    <property type="molecule type" value="Genomic_DNA"/>
</dbReference>
<gene>
    <name evidence="2" type="ORF">BO97DRAFT_464664</name>
</gene>
<dbReference type="RefSeq" id="XP_025546304.1">
    <property type="nucleotide sequence ID" value="XM_025699510.1"/>
</dbReference>
<dbReference type="STRING" id="1450537.A0A395HHB9"/>